<dbReference type="EMBL" id="OCMF01000003">
    <property type="protein sequence ID" value="SOC81030.1"/>
    <property type="molecule type" value="Genomic_DNA"/>
</dbReference>
<sequence>MQLLIVLGTITHASSHNFFTGRWQQVEKFITRIFADENLDLGYIMDVNQEMLNGYGHEVQTLRYLLNTSEMKIDGQNWFESIDINKVQKKN</sequence>
<dbReference type="Proteomes" id="UP000219193">
    <property type="component" value="Unassembled WGS sequence"/>
</dbReference>
<accession>A0A285X6S7</accession>
<organism evidence="1 2">
    <name type="scientific">Salinimicrobium sediminis</name>
    <dbReference type="NCBI Taxonomy" id="1343891"/>
    <lineage>
        <taxon>Bacteria</taxon>
        <taxon>Pseudomonadati</taxon>
        <taxon>Bacteroidota</taxon>
        <taxon>Flavobacteriia</taxon>
        <taxon>Flavobacteriales</taxon>
        <taxon>Flavobacteriaceae</taxon>
        <taxon>Salinimicrobium</taxon>
    </lineage>
</organism>
<evidence type="ECO:0000313" key="1">
    <source>
        <dbReference type="EMBL" id="SOC81030.1"/>
    </source>
</evidence>
<dbReference type="RefSeq" id="WP_143544539.1">
    <property type="nucleotide sequence ID" value="NZ_OCMF01000003.1"/>
</dbReference>
<dbReference type="AlphaFoldDB" id="A0A285X6S7"/>
<evidence type="ECO:0000313" key="2">
    <source>
        <dbReference type="Proteomes" id="UP000219193"/>
    </source>
</evidence>
<name>A0A285X6S7_9FLAO</name>
<proteinExistence type="predicted"/>
<protein>
    <submittedName>
        <fullName evidence="1">Uncharacterized protein</fullName>
    </submittedName>
</protein>
<dbReference type="OrthoDB" id="1453411at2"/>
<gene>
    <name evidence="1" type="ORF">SAMN06296241_2602</name>
</gene>
<reference evidence="2" key="1">
    <citation type="submission" date="2017-09" db="EMBL/GenBank/DDBJ databases">
        <authorList>
            <person name="Varghese N."/>
            <person name="Submissions S."/>
        </authorList>
    </citation>
    <scope>NUCLEOTIDE SEQUENCE [LARGE SCALE GENOMIC DNA]</scope>
    <source>
        <strain evidence="2">CGMCC 1.12641</strain>
    </source>
</reference>
<keyword evidence="2" id="KW-1185">Reference proteome</keyword>